<sequence length="83" mass="9134">MHACMKLSSDKSILGSQQQCGMISDAMLFSIACKTMQTANMIGNDLEMHGPVGHATHEAETEHRADEKKKMVTLRREISGVKT</sequence>
<accession>Q652Z2</accession>
<feature type="region of interest" description="Disordered" evidence="1">
    <location>
        <begin position="48"/>
        <end position="69"/>
    </location>
</feature>
<dbReference type="AlphaFoldDB" id="Q652Z2"/>
<protein>
    <submittedName>
        <fullName evidence="2">Uncharacterized protein</fullName>
    </submittedName>
</protein>
<evidence type="ECO:0000313" key="3">
    <source>
        <dbReference type="EMBL" id="BAD54196.1"/>
    </source>
</evidence>
<gene>
    <name evidence="2" type="ORF">OSJNBa0043B22.35</name>
    <name evidence="3" type="ORF">P0001B01.15</name>
</gene>
<reference evidence="3" key="1">
    <citation type="submission" date="2002-02" db="EMBL/GenBank/DDBJ databases">
        <title>Oryza sativa nipponbare(GA3) genomic DNA, chromosome 6, PAC clone:P0001B01.</title>
        <authorList>
            <person name="Sasaki T."/>
            <person name="Matsumoto T."/>
            <person name="Yamamoto K."/>
        </authorList>
    </citation>
    <scope>NUCLEOTIDE SEQUENCE</scope>
</reference>
<feature type="compositionally biased region" description="Basic and acidic residues" evidence="1">
    <location>
        <begin position="55"/>
        <end position="69"/>
    </location>
</feature>
<evidence type="ECO:0000313" key="2">
    <source>
        <dbReference type="EMBL" id="BAD46125.1"/>
    </source>
</evidence>
<organism evidence="2 4">
    <name type="scientific">Oryza sativa subsp. japonica</name>
    <name type="common">Rice</name>
    <dbReference type="NCBI Taxonomy" id="39947"/>
    <lineage>
        <taxon>Eukaryota</taxon>
        <taxon>Viridiplantae</taxon>
        <taxon>Streptophyta</taxon>
        <taxon>Embryophyta</taxon>
        <taxon>Tracheophyta</taxon>
        <taxon>Spermatophyta</taxon>
        <taxon>Magnoliopsida</taxon>
        <taxon>Liliopsida</taxon>
        <taxon>Poales</taxon>
        <taxon>Poaceae</taxon>
        <taxon>BOP clade</taxon>
        <taxon>Oryzoideae</taxon>
        <taxon>Oryzeae</taxon>
        <taxon>Oryzinae</taxon>
        <taxon>Oryza</taxon>
        <taxon>Oryza sativa</taxon>
    </lineage>
</organism>
<proteinExistence type="predicted"/>
<dbReference type="EMBL" id="AP005470">
    <property type="protein sequence ID" value="BAD46125.1"/>
    <property type="molecule type" value="Genomic_DNA"/>
</dbReference>
<dbReference type="EMBL" id="AP004745">
    <property type="protein sequence ID" value="BAD54196.1"/>
    <property type="molecule type" value="Genomic_DNA"/>
</dbReference>
<evidence type="ECO:0000313" key="4">
    <source>
        <dbReference type="Proteomes" id="UP000000763"/>
    </source>
</evidence>
<dbReference type="Proteomes" id="UP000000763">
    <property type="component" value="Chromosome 6"/>
</dbReference>
<reference evidence="2" key="2">
    <citation type="submission" date="2002-06" db="EMBL/GenBank/DDBJ databases">
        <title>Oryza sativa nipponbare(GA3) genomic DNA, chromosome 6, BAC clone:OSJNBa0043B22.</title>
        <authorList>
            <person name="Sasaki T."/>
            <person name="Matsumoto T."/>
            <person name="Katayose Y."/>
        </authorList>
    </citation>
    <scope>NUCLEOTIDE SEQUENCE</scope>
</reference>
<evidence type="ECO:0000256" key="1">
    <source>
        <dbReference type="SAM" id="MobiDB-lite"/>
    </source>
</evidence>
<reference evidence="4" key="4">
    <citation type="journal article" date="2008" name="Nucleic Acids Res.">
        <title>The rice annotation project database (RAP-DB): 2008 update.</title>
        <authorList>
            <consortium name="The rice annotation project (RAP)"/>
        </authorList>
    </citation>
    <scope>GENOME REANNOTATION</scope>
    <source>
        <strain evidence="4">cv. Nipponbare</strain>
    </source>
</reference>
<name>Q652Z2_ORYSJ</name>
<reference evidence="4" key="3">
    <citation type="journal article" date="2005" name="Nature">
        <title>The map-based sequence of the rice genome.</title>
        <authorList>
            <consortium name="International rice genome sequencing project (IRGSP)"/>
            <person name="Matsumoto T."/>
            <person name="Wu J."/>
            <person name="Kanamori H."/>
            <person name="Katayose Y."/>
            <person name="Fujisawa M."/>
            <person name="Namiki N."/>
            <person name="Mizuno H."/>
            <person name="Yamamoto K."/>
            <person name="Antonio B.A."/>
            <person name="Baba T."/>
            <person name="Sakata K."/>
            <person name="Nagamura Y."/>
            <person name="Aoki H."/>
            <person name="Arikawa K."/>
            <person name="Arita K."/>
            <person name="Bito T."/>
            <person name="Chiden Y."/>
            <person name="Fujitsuka N."/>
            <person name="Fukunaka R."/>
            <person name="Hamada M."/>
            <person name="Harada C."/>
            <person name="Hayashi A."/>
            <person name="Hijishita S."/>
            <person name="Honda M."/>
            <person name="Hosokawa S."/>
            <person name="Ichikawa Y."/>
            <person name="Idonuma A."/>
            <person name="Iijima M."/>
            <person name="Ikeda M."/>
            <person name="Ikeno M."/>
            <person name="Ito K."/>
            <person name="Ito S."/>
            <person name="Ito T."/>
            <person name="Ito Y."/>
            <person name="Ito Y."/>
            <person name="Iwabuchi A."/>
            <person name="Kamiya K."/>
            <person name="Karasawa W."/>
            <person name="Kurita K."/>
            <person name="Katagiri S."/>
            <person name="Kikuta A."/>
            <person name="Kobayashi H."/>
            <person name="Kobayashi N."/>
            <person name="Machita K."/>
            <person name="Maehara T."/>
            <person name="Masukawa M."/>
            <person name="Mizubayashi T."/>
            <person name="Mukai Y."/>
            <person name="Nagasaki H."/>
            <person name="Nagata Y."/>
            <person name="Naito S."/>
            <person name="Nakashima M."/>
            <person name="Nakama Y."/>
            <person name="Nakamichi Y."/>
            <person name="Nakamura M."/>
            <person name="Meguro A."/>
            <person name="Negishi M."/>
            <person name="Ohta I."/>
            <person name="Ohta T."/>
            <person name="Okamoto M."/>
            <person name="Ono N."/>
            <person name="Saji S."/>
            <person name="Sakaguchi M."/>
            <person name="Sakai K."/>
            <person name="Shibata M."/>
            <person name="Shimokawa T."/>
            <person name="Song J."/>
            <person name="Takazaki Y."/>
            <person name="Terasawa K."/>
            <person name="Tsugane M."/>
            <person name="Tsuji K."/>
            <person name="Ueda S."/>
            <person name="Waki K."/>
            <person name="Yamagata H."/>
            <person name="Yamamoto M."/>
            <person name="Yamamoto S."/>
            <person name="Yamane H."/>
            <person name="Yoshiki S."/>
            <person name="Yoshihara R."/>
            <person name="Yukawa K."/>
            <person name="Zhong H."/>
            <person name="Yano M."/>
            <person name="Yuan Q."/>
            <person name="Ouyang S."/>
            <person name="Liu J."/>
            <person name="Jones K.M."/>
            <person name="Gansberger K."/>
            <person name="Moffat K."/>
            <person name="Hill J."/>
            <person name="Bera J."/>
            <person name="Fadrosh D."/>
            <person name="Jin S."/>
            <person name="Johri S."/>
            <person name="Kim M."/>
            <person name="Overton L."/>
            <person name="Reardon M."/>
            <person name="Tsitrin T."/>
            <person name="Vuong H."/>
            <person name="Weaver B."/>
            <person name="Ciecko A."/>
            <person name="Tallon L."/>
            <person name="Jackson J."/>
            <person name="Pai G."/>
            <person name="Aken S.V."/>
            <person name="Utterback T."/>
            <person name="Reidmuller S."/>
            <person name="Feldblyum T."/>
            <person name="Hsiao J."/>
            <person name="Zismann V."/>
            <person name="Iobst S."/>
            <person name="de Vazeille A.R."/>
            <person name="Buell C.R."/>
            <person name="Ying K."/>
            <person name="Li Y."/>
            <person name="Lu T."/>
            <person name="Huang Y."/>
            <person name="Zhao Q."/>
            <person name="Feng Q."/>
            <person name="Zhang L."/>
            <person name="Zhu J."/>
            <person name="Weng Q."/>
            <person name="Mu J."/>
            <person name="Lu Y."/>
            <person name="Fan D."/>
            <person name="Liu Y."/>
            <person name="Guan J."/>
            <person name="Zhang Y."/>
            <person name="Yu S."/>
            <person name="Liu X."/>
            <person name="Zhang Y."/>
            <person name="Hong G."/>
            <person name="Han B."/>
            <person name="Choisne N."/>
            <person name="Demange N."/>
            <person name="Orjeda G."/>
            <person name="Samain S."/>
            <person name="Cattolico L."/>
            <person name="Pelletier E."/>
            <person name="Couloux A."/>
            <person name="Segurens B."/>
            <person name="Wincker P."/>
            <person name="D'Hont A."/>
            <person name="Scarpelli C."/>
            <person name="Weissenbach J."/>
            <person name="Salanoubat M."/>
            <person name="Quetier F."/>
            <person name="Yu Y."/>
            <person name="Kim H.R."/>
            <person name="Rambo T."/>
            <person name="Currie J."/>
            <person name="Collura K."/>
            <person name="Luo M."/>
            <person name="Yang T."/>
            <person name="Ammiraju J.S.S."/>
            <person name="Engler F."/>
            <person name="Soderlund C."/>
            <person name="Wing R.A."/>
            <person name="Palmer L.E."/>
            <person name="de la Bastide M."/>
            <person name="Spiegel L."/>
            <person name="Nascimento L."/>
            <person name="Zutavern T."/>
            <person name="O'Shaughnessy A."/>
            <person name="Dike S."/>
            <person name="Dedhia N."/>
            <person name="Preston R."/>
            <person name="Balija V."/>
            <person name="McCombie W.R."/>
            <person name="Chow T."/>
            <person name="Chen H."/>
            <person name="Chung M."/>
            <person name="Chen C."/>
            <person name="Shaw J."/>
            <person name="Wu H."/>
            <person name="Hsiao K."/>
            <person name="Chao Y."/>
            <person name="Chu M."/>
            <person name="Cheng C."/>
            <person name="Hour A."/>
            <person name="Lee P."/>
            <person name="Lin S."/>
            <person name="Lin Y."/>
            <person name="Liou J."/>
            <person name="Liu S."/>
            <person name="Hsing Y."/>
            <person name="Raghuvanshi S."/>
            <person name="Mohanty A."/>
            <person name="Bharti A.K."/>
            <person name="Gaur A."/>
            <person name="Gupta V."/>
            <person name="Kumar D."/>
            <person name="Ravi V."/>
            <person name="Vij S."/>
            <person name="Kapur A."/>
            <person name="Khurana P."/>
            <person name="Khurana P."/>
            <person name="Khurana J.P."/>
            <person name="Tyagi A.K."/>
            <person name="Gaikwad K."/>
            <person name="Singh A."/>
            <person name="Dalal V."/>
            <person name="Srivastava S."/>
            <person name="Dixit A."/>
            <person name="Pal A.K."/>
            <person name="Ghazi I.A."/>
            <person name="Yadav M."/>
            <person name="Pandit A."/>
            <person name="Bhargava A."/>
            <person name="Sureshbabu K."/>
            <person name="Batra K."/>
            <person name="Sharma T.R."/>
            <person name="Mohapatra T."/>
            <person name="Singh N.K."/>
            <person name="Messing J."/>
            <person name="Nelson A.B."/>
            <person name="Fuks G."/>
            <person name="Kavchok S."/>
            <person name="Keizer G."/>
            <person name="Linton E."/>
            <person name="Llaca V."/>
            <person name="Song R."/>
            <person name="Tanyolac B."/>
            <person name="Young S."/>
            <person name="Ho-Il K."/>
            <person name="Hahn J.H."/>
            <person name="Sangsakoo G."/>
            <person name="Vanavichit A."/>
            <person name="de Mattos Luiz.A.T."/>
            <person name="Zimmer P.D."/>
            <person name="Malone G."/>
            <person name="Dellagostin O."/>
            <person name="de Oliveira A.C."/>
            <person name="Bevan M."/>
            <person name="Bancroft I."/>
            <person name="Minx P."/>
            <person name="Cordum H."/>
            <person name="Wilson R."/>
            <person name="Cheng Z."/>
            <person name="Jin W."/>
            <person name="Jiang J."/>
            <person name="Leong S.A."/>
            <person name="Iwama H."/>
            <person name="Gojobori T."/>
            <person name="Itoh T."/>
            <person name="Niimura Y."/>
            <person name="Fujii Y."/>
            <person name="Habara T."/>
            <person name="Sakai H."/>
            <person name="Sato Y."/>
            <person name="Wilson G."/>
            <person name="Kumar K."/>
            <person name="McCouch S."/>
            <person name="Juretic N."/>
            <person name="Hoen D."/>
            <person name="Wright S."/>
            <person name="Bruskiewich R."/>
            <person name="Bureau T."/>
            <person name="Miyao A."/>
            <person name="Hirochika H."/>
            <person name="Nishikawa T."/>
            <person name="Kadowaki K."/>
            <person name="Sugiura M."/>
            <person name="Burr B."/>
            <person name="Sasaki T."/>
        </authorList>
    </citation>
    <scope>NUCLEOTIDE SEQUENCE [LARGE SCALE GENOMIC DNA]</scope>
    <source>
        <strain evidence="4">cv. Nipponbare</strain>
    </source>
</reference>